<gene>
    <name evidence="1" type="ORF">COY14_02750</name>
</gene>
<comment type="caution">
    <text evidence="1">The sequence shown here is derived from an EMBL/GenBank/DDBJ whole genome shotgun (WGS) entry which is preliminary data.</text>
</comment>
<evidence type="ECO:0000313" key="1">
    <source>
        <dbReference type="EMBL" id="PIZ65258.1"/>
    </source>
</evidence>
<dbReference type="PANTHER" id="PTHR28141">
    <property type="entry name" value="2',3'-CYCLIC-NUCLEOTIDE 3'-PHOSPHODIESTERASE"/>
    <property type="match status" value="1"/>
</dbReference>
<name>A0A2M7U4A1_9BACT</name>
<dbReference type="EMBL" id="PFOD01000054">
    <property type="protein sequence ID" value="PIZ65258.1"/>
    <property type="molecule type" value="Genomic_DNA"/>
</dbReference>
<dbReference type="Proteomes" id="UP000230027">
    <property type="component" value="Unassembled WGS sequence"/>
</dbReference>
<dbReference type="Gene3D" id="3.90.1140.10">
    <property type="entry name" value="Cyclic phosphodiesterase"/>
    <property type="match status" value="1"/>
</dbReference>
<dbReference type="AlphaFoldDB" id="A0A2M7U4A1"/>
<dbReference type="GO" id="GO:0004113">
    <property type="term" value="F:2',3'-cyclic-nucleotide 3'-phosphodiesterase activity"/>
    <property type="evidence" value="ECO:0007669"/>
    <property type="project" value="TreeGrafter"/>
</dbReference>
<dbReference type="InterPro" id="IPR012386">
    <property type="entry name" value="Cyclic-nucl_3Pdiesterase"/>
</dbReference>
<dbReference type="GO" id="GO:0009187">
    <property type="term" value="P:cyclic nucleotide metabolic process"/>
    <property type="evidence" value="ECO:0007669"/>
    <property type="project" value="TreeGrafter"/>
</dbReference>
<protein>
    <recommendedName>
        <fullName evidence="3">Cyclic phosphodiesterase-like protein</fullName>
    </recommendedName>
</protein>
<organism evidence="1 2">
    <name type="scientific">Candidatus Roizmanbacteria bacterium CG_4_10_14_0_2_um_filter_36_9</name>
    <dbReference type="NCBI Taxonomy" id="1974823"/>
    <lineage>
        <taxon>Bacteria</taxon>
        <taxon>Candidatus Roizmaniibacteriota</taxon>
    </lineage>
</organism>
<dbReference type="InterPro" id="IPR009097">
    <property type="entry name" value="Cyclic_Pdiesterase"/>
</dbReference>
<proteinExistence type="predicted"/>
<accession>A0A2M7U4A1</accession>
<evidence type="ECO:0000313" key="2">
    <source>
        <dbReference type="Proteomes" id="UP000230027"/>
    </source>
</evidence>
<dbReference type="SUPFAM" id="SSF55144">
    <property type="entry name" value="LigT-like"/>
    <property type="match status" value="1"/>
</dbReference>
<evidence type="ECO:0008006" key="3">
    <source>
        <dbReference type="Google" id="ProtNLM"/>
    </source>
</evidence>
<dbReference type="Pfam" id="PF07823">
    <property type="entry name" value="CPDase"/>
    <property type="match status" value="1"/>
</dbReference>
<reference evidence="2" key="1">
    <citation type="submission" date="2017-09" db="EMBL/GenBank/DDBJ databases">
        <title>Depth-based differentiation of microbial function through sediment-hosted aquifers and enrichment of novel symbionts in the deep terrestrial subsurface.</title>
        <authorList>
            <person name="Probst A.J."/>
            <person name="Ladd B."/>
            <person name="Jarett J.K."/>
            <person name="Geller-Mcgrath D.E."/>
            <person name="Sieber C.M.K."/>
            <person name="Emerson J.B."/>
            <person name="Anantharaman K."/>
            <person name="Thomas B.C."/>
            <person name="Malmstrom R."/>
            <person name="Stieglmeier M."/>
            <person name="Klingl A."/>
            <person name="Woyke T."/>
            <person name="Ryan C.M."/>
            <person name="Banfield J.F."/>
        </authorList>
    </citation>
    <scope>NUCLEOTIDE SEQUENCE [LARGE SCALE GENOMIC DNA]</scope>
</reference>
<sequence length="168" mass="19418">MNKYSLWLLPPKQIQLEYSEIVEKYSKKLNFPSFEPHVTIIGEFEGKKNDVVSKISSVLNKSSKIAINISEISISTTFFQCVFARIDPTPRIIDLQMNVSFALNLKNSNFFMPHISLVYGEYPSVVKYKIAKEINLKTKEFQAEKLCLINANDYDPETWEHVAEFTLK</sequence>
<dbReference type="PANTHER" id="PTHR28141:SF1">
    <property type="entry name" value="2',3'-CYCLIC-NUCLEOTIDE 3'-PHOSPHODIESTERASE"/>
    <property type="match status" value="1"/>
</dbReference>